<dbReference type="PANTHER" id="PTHR14795">
    <property type="entry name" value="HELICASE RELATED"/>
    <property type="match status" value="1"/>
</dbReference>
<dbReference type="Pfam" id="PF24384">
    <property type="entry name" value="Ig_TMM62"/>
    <property type="match status" value="1"/>
</dbReference>
<dbReference type="SUPFAM" id="SSF56300">
    <property type="entry name" value="Metallo-dependent phosphatases"/>
    <property type="match status" value="1"/>
</dbReference>
<organism evidence="6 7">
    <name type="scientific">Cuscuta epithymum</name>
    <dbReference type="NCBI Taxonomy" id="186058"/>
    <lineage>
        <taxon>Eukaryota</taxon>
        <taxon>Viridiplantae</taxon>
        <taxon>Streptophyta</taxon>
        <taxon>Embryophyta</taxon>
        <taxon>Tracheophyta</taxon>
        <taxon>Spermatophyta</taxon>
        <taxon>Magnoliopsida</taxon>
        <taxon>eudicotyledons</taxon>
        <taxon>Gunneridae</taxon>
        <taxon>Pentapetalae</taxon>
        <taxon>asterids</taxon>
        <taxon>lamiids</taxon>
        <taxon>Solanales</taxon>
        <taxon>Convolvulaceae</taxon>
        <taxon>Cuscuteae</taxon>
        <taxon>Cuscuta</taxon>
        <taxon>Cuscuta subgen. Cuscuta</taxon>
    </lineage>
</organism>
<accession>A0AAV0EFD0</accession>
<dbReference type="InterPro" id="IPR056229">
    <property type="entry name" value="Ig_TMM62"/>
</dbReference>
<comment type="caution">
    <text evidence="6">The sequence shown here is derived from an EMBL/GenBank/DDBJ whole genome shotgun (WGS) entry which is preliminary data.</text>
</comment>
<keyword evidence="1" id="KW-1133">Transmembrane helix</keyword>
<dbReference type="Pfam" id="PF24394">
    <property type="entry name" value="TMEM62_C"/>
    <property type="match status" value="1"/>
</dbReference>
<dbReference type="Gene3D" id="3.60.21.10">
    <property type="match status" value="1"/>
</dbReference>
<feature type="domain" description="TMEM62 Ig-like" evidence="4">
    <location>
        <begin position="334"/>
        <end position="454"/>
    </location>
</feature>
<dbReference type="GO" id="GO:0016787">
    <property type="term" value="F:hydrolase activity"/>
    <property type="evidence" value="ECO:0007669"/>
    <property type="project" value="InterPro"/>
</dbReference>
<dbReference type="EMBL" id="CAMAPF010000925">
    <property type="protein sequence ID" value="CAH9122555.1"/>
    <property type="molecule type" value="Genomic_DNA"/>
</dbReference>
<evidence type="ECO:0008006" key="8">
    <source>
        <dbReference type="Google" id="ProtNLM"/>
    </source>
</evidence>
<feature type="domain" description="Calcineurin-like phosphoesterase" evidence="3">
    <location>
        <begin position="56"/>
        <end position="271"/>
    </location>
</feature>
<feature type="transmembrane region" description="Helical" evidence="1">
    <location>
        <begin position="475"/>
        <end position="493"/>
    </location>
</feature>
<evidence type="ECO:0000259" key="4">
    <source>
        <dbReference type="Pfam" id="PF24384"/>
    </source>
</evidence>
<evidence type="ECO:0000313" key="7">
    <source>
        <dbReference type="Proteomes" id="UP001152523"/>
    </source>
</evidence>
<feature type="transmembrane region" description="Helical" evidence="1">
    <location>
        <begin position="680"/>
        <end position="698"/>
    </location>
</feature>
<evidence type="ECO:0000313" key="6">
    <source>
        <dbReference type="EMBL" id="CAH9122555.1"/>
    </source>
</evidence>
<protein>
    <recommendedName>
        <fullName evidence="8">Calcineurin-like phosphoesterase domain-containing protein</fullName>
    </recommendedName>
</protein>
<dbReference type="InterPro" id="IPR004843">
    <property type="entry name" value="Calcineurin-like_PHP"/>
</dbReference>
<evidence type="ECO:0000259" key="3">
    <source>
        <dbReference type="Pfam" id="PF00149"/>
    </source>
</evidence>
<feature type="domain" description="TMEM62 C-terminal" evidence="5">
    <location>
        <begin position="477"/>
        <end position="683"/>
    </location>
</feature>
<reference evidence="6" key="1">
    <citation type="submission" date="2022-07" db="EMBL/GenBank/DDBJ databases">
        <authorList>
            <person name="Macas J."/>
            <person name="Novak P."/>
            <person name="Neumann P."/>
        </authorList>
    </citation>
    <scope>NUCLEOTIDE SEQUENCE</scope>
</reference>
<dbReference type="InterPro" id="IPR056230">
    <property type="entry name" value="TMEM62_C"/>
</dbReference>
<evidence type="ECO:0000256" key="2">
    <source>
        <dbReference type="SAM" id="SignalP"/>
    </source>
</evidence>
<keyword evidence="1" id="KW-0472">Membrane</keyword>
<feature type="chain" id="PRO_5043897399" description="Calcineurin-like phosphoesterase domain-containing protein" evidence="2">
    <location>
        <begin position="28"/>
        <end position="703"/>
    </location>
</feature>
<gene>
    <name evidence="6" type="ORF">CEPIT_LOCUS24550</name>
</gene>
<dbReference type="AlphaFoldDB" id="A0AAV0EFD0"/>
<dbReference type="InterPro" id="IPR029052">
    <property type="entry name" value="Metallo-depent_PP-like"/>
</dbReference>
<keyword evidence="2" id="KW-0732">Signal</keyword>
<sequence length="703" mass="79953">MITLISLIFHLCRLIAIVLIFASRAGGLGSEGHHDDTGGKGTTIELQGGPEDVAWVVQLSDLHFSSHHPERALDFKHIVGPTLSMVNPSLVFLTGDLTDAKSKDLLTSNQDEAEWLEYQEVMEDVIKKSGLNKTNFFDLRGNHDTYGASIGSSFDFYSKYSINGQLRRTGRVNSVRVQTGTCNLLFVAFDSTMSSGLRGPTNLFGHPTDHLLAEMNSELSQWDTAPAASLLKISFGHFPLSFSAAAYSGRTLKDVFLNQSLSVYLCGHLHTTFGKNLKRLHERPKHLSKNNLNEAHGFWEWEMGDWKKSRTMRILAVDRGFISFIDLDFRLRMKESTIILPTFPPDSRFVLDNSPPVGPTFSSHIRALVFSSSQIVSVVARIYDSKLGSLSLVSESGMMKMQNSSSSRGDLYSCPWDFNSFEDPSPERFFLQIRAVDIRGRSSLTELRPFSVGQRNMLSHNWKEFMVMMFQWDALYYPLLWSLYIIVLSLLLVPKTIISFSRRQLSTYGMNFNNNRELVNNVRWIMTELYSVQWVWVGMIGYLFYLILCPWLCGQGLAEGEKGYMTYRGWAFNYFTKENIQFVGFPDVMVVVIPHLYVVVLPTCLVIGALIVEAGVHRDSKRFLSGKKEDDFDSKKGSNSLPHSVRWIRKVLMVICLTICCVHFLSCRVLLKAYEMNPFIHFPIYSISVPWLLVYAIYRTRKS</sequence>
<proteinExistence type="predicted"/>
<evidence type="ECO:0000256" key="1">
    <source>
        <dbReference type="SAM" id="Phobius"/>
    </source>
</evidence>
<dbReference type="Pfam" id="PF00149">
    <property type="entry name" value="Metallophos"/>
    <property type="match status" value="1"/>
</dbReference>
<feature type="transmembrane region" description="Helical" evidence="1">
    <location>
        <begin position="534"/>
        <end position="558"/>
    </location>
</feature>
<name>A0AAV0EFD0_9ASTE</name>
<dbReference type="PANTHER" id="PTHR14795:SF0">
    <property type="entry name" value="TRANSMEMBRANE PROTEIN 62"/>
    <property type="match status" value="1"/>
</dbReference>
<keyword evidence="1" id="KW-0812">Transmembrane</keyword>
<feature type="transmembrane region" description="Helical" evidence="1">
    <location>
        <begin position="588"/>
        <end position="612"/>
    </location>
</feature>
<feature type="signal peptide" evidence="2">
    <location>
        <begin position="1"/>
        <end position="27"/>
    </location>
</feature>
<keyword evidence="7" id="KW-1185">Reference proteome</keyword>
<dbReference type="Proteomes" id="UP001152523">
    <property type="component" value="Unassembled WGS sequence"/>
</dbReference>
<evidence type="ECO:0000259" key="5">
    <source>
        <dbReference type="Pfam" id="PF24394"/>
    </source>
</evidence>
<feature type="transmembrane region" description="Helical" evidence="1">
    <location>
        <begin position="651"/>
        <end position="674"/>
    </location>
</feature>